<keyword evidence="9" id="KW-1185">Reference proteome</keyword>
<keyword evidence="4 10" id="KW-0689">Ribosomal protein</keyword>
<dbReference type="KEGG" id="foc:113207916"/>
<name>A0A6J1SGY1_FRAOC</name>
<dbReference type="GO" id="GO:0003735">
    <property type="term" value="F:structural constituent of ribosome"/>
    <property type="evidence" value="ECO:0007669"/>
    <property type="project" value="InterPro"/>
</dbReference>
<dbReference type="PANTHER" id="PTHR46909:SF1">
    <property type="entry name" value="LARGE RIBOSOMAL SUBUNIT PROTEIN BL36M"/>
    <property type="match status" value="1"/>
</dbReference>
<evidence type="ECO:0000256" key="5">
    <source>
        <dbReference type="ARBA" id="ARBA00023128"/>
    </source>
</evidence>
<comment type="similarity">
    <text evidence="2">Belongs to the bacterial ribosomal protein bL36 family.</text>
</comment>
<evidence type="ECO:0000256" key="1">
    <source>
        <dbReference type="ARBA" id="ARBA00004173"/>
    </source>
</evidence>
<dbReference type="CTD" id="64979"/>
<reference evidence="10" key="1">
    <citation type="submission" date="2025-08" db="UniProtKB">
        <authorList>
            <consortium name="RefSeq"/>
        </authorList>
    </citation>
    <scope>IDENTIFICATION</scope>
    <source>
        <tissue evidence="10">Whole organism</tissue>
    </source>
</reference>
<evidence type="ECO:0000256" key="3">
    <source>
        <dbReference type="ARBA" id="ARBA00022946"/>
    </source>
</evidence>
<dbReference type="InterPro" id="IPR000473">
    <property type="entry name" value="Ribosomal_bL36"/>
</dbReference>
<dbReference type="Pfam" id="PF00444">
    <property type="entry name" value="Ribosomal_L36"/>
    <property type="match status" value="1"/>
</dbReference>
<dbReference type="Proteomes" id="UP000504606">
    <property type="component" value="Unplaced"/>
</dbReference>
<dbReference type="GO" id="GO:0005762">
    <property type="term" value="C:mitochondrial large ribosomal subunit"/>
    <property type="evidence" value="ECO:0007669"/>
    <property type="project" value="TreeGrafter"/>
</dbReference>
<evidence type="ECO:0000313" key="9">
    <source>
        <dbReference type="Proteomes" id="UP000504606"/>
    </source>
</evidence>
<sequence length="123" mass="14066">MSCISTVCRSFSKSLTGILWKSSVCSYSVWNPVKPSNFQTFGILPTLSPSFLKPASVLAIPNAGMKTKGKLRRRCKHCHFVMIEERLHVWCDVHPRHKQMQMIKRPKNVIRLTAVSTGKIRPW</sequence>
<evidence type="ECO:0000256" key="2">
    <source>
        <dbReference type="ARBA" id="ARBA00007645"/>
    </source>
</evidence>
<keyword evidence="3" id="KW-0809">Transit peptide</keyword>
<dbReference type="AlphaFoldDB" id="A0A6J1SGY1"/>
<accession>A0A6J1SGY1</accession>
<proteinExistence type="inferred from homology"/>
<gene>
    <name evidence="10" type="primary">LOC113207916</name>
</gene>
<evidence type="ECO:0000256" key="7">
    <source>
        <dbReference type="ARBA" id="ARBA00035239"/>
    </source>
</evidence>
<dbReference type="GeneID" id="113207916"/>
<evidence type="ECO:0000256" key="8">
    <source>
        <dbReference type="ARBA" id="ARBA00035411"/>
    </source>
</evidence>
<dbReference type="RefSeq" id="XP_026280464.1">
    <property type="nucleotide sequence ID" value="XM_026424679.2"/>
</dbReference>
<dbReference type="SUPFAM" id="SSF57840">
    <property type="entry name" value="Ribosomal protein L36"/>
    <property type="match status" value="1"/>
</dbReference>
<organism evidence="9 10">
    <name type="scientific">Frankliniella occidentalis</name>
    <name type="common">Western flower thrips</name>
    <name type="synonym">Euthrips occidentalis</name>
    <dbReference type="NCBI Taxonomy" id="133901"/>
    <lineage>
        <taxon>Eukaryota</taxon>
        <taxon>Metazoa</taxon>
        <taxon>Ecdysozoa</taxon>
        <taxon>Arthropoda</taxon>
        <taxon>Hexapoda</taxon>
        <taxon>Insecta</taxon>
        <taxon>Pterygota</taxon>
        <taxon>Neoptera</taxon>
        <taxon>Paraneoptera</taxon>
        <taxon>Thysanoptera</taxon>
        <taxon>Terebrantia</taxon>
        <taxon>Thripoidea</taxon>
        <taxon>Thripidae</taxon>
        <taxon>Frankliniella</taxon>
    </lineage>
</organism>
<dbReference type="GO" id="GO:0006412">
    <property type="term" value="P:translation"/>
    <property type="evidence" value="ECO:0007669"/>
    <property type="project" value="InterPro"/>
</dbReference>
<keyword evidence="6" id="KW-0687">Ribonucleoprotein</keyword>
<dbReference type="InterPro" id="IPR052143">
    <property type="entry name" value="Mitoribosomal_bL36m"/>
</dbReference>
<dbReference type="InterPro" id="IPR035977">
    <property type="entry name" value="Ribosomal_bL36_sp"/>
</dbReference>
<dbReference type="PANTHER" id="PTHR46909">
    <property type="entry name" value="39S RIBOSOMAL PROTEIN L36, MITOCHONDRIAL"/>
    <property type="match status" value="1"/>
</dbReference>
<evidence type="ECO:0000313" key="10">
    <source>
        <dbReference type="RefSeq" id="XP_026280464.1"/>
    </source>
</evidence>
<evidence type="ECO:0000256" key="4">
    <source>
        <dbReference type="ARBA" id="ARBA00022980"/>
    </source>
</evidence>
<comment type="subcellular location">
    <subcellularLocation>
        <location evidence="1">Mitochondrion</location>
    </subcellularLocation>
</comment>
<dbReference type="OrthoDB" id="10265903at2759"/>
<protein>
    <recommendedName>
        <fullName evidence="7">Large ribosomal subunit protein bL36m</fullName>
    </recommendedName>
    <alternativeName>
        <fullName evidence="8">39S ribosomal protein L36, mitochondrial</fullName>
    </alternativeName>
</protein>
<evidence type="ECO:0000256" key="6">
    <source>
        <dbReference type="ARBA" id="ARBA00023274"/>
    </source>
</evidence>
<keyword evidence="5" id="KW-0496">Mitochondrion</keyword>